<evidence type="ECO:0000313" key="2">
    <source>
        <dbReference type="Proteomes" id="UP000056109"/>
    </source>
</evidence>
<dbReference type="KEGG" id="asz:ASN_372"/>
<protein>
    <recommendedName>
        <fullName evidence="3">DUF2125 domain-containing protein</fullName>
    </recommendedName>
</protein>
<keyword evidence="2" id="KW-1185">Reference proteome</keyword>
<dbReference type="Pfam" id="PF09898">
    <property type="entry name" value="DUF2125"/>
    <property type="match status" value="1"/>
</dbReference>
<dbReference type="Proteomes" id="UP000056109">
    <property type="component" value="Chromosome I"/>
</dbReference>
<dbReference type="AlphaFoldDB" id="A0A0U5EW43"/>
<sequence>MTMVSRRVLQAGAAGLAGLMLLETALWWGGVTYLKHRVAALHSRTGCSLVSQRQHAAGWPFSARLRLEPVRIQCELPSSETVVGTIGSVSVELAPWHPASVHVRLEGGEVWGVVTPPEAASPLNPDERKTPIQSAVRVVARRDGAPLRLSFPLRYRQRGRLDFQTDFTRLVGEAGHMMEHPVTARGIAGYVVWNTEASPQSSALAVSLQARQAVVAPWPDMLNAVDIAVAVPGPAKNVGLFWQALAGTVARPPSSLVAEVPSKVGGPLPFEPNLLVQHVVVQWRGLKAVWSAKLVLPAEGGAAGESWLTLTNWRLLVNDLTEHRILSPQQAAFLNRVSDHVEQKQGTPDGPLMVPLPVREGQVQLGGISVDMLFGLAHKAMEAQEQEKPPHASPP</sequence>
<evidence type="ECO:0008006" key="3">
    <source>
        <dbReference type="Google" id="ProtNLM"/>
    </source>
</evidence>
<dbReference type="RefSeq" id="WP_058986993.1">
    <property type="nucleotide sequence ID" value="NZ_LN606600.1"/>
</dbReference>
<dbReference type="EMBL" id="LN606600">
    <property type="protein sequence ID" value="CEF39800.1"/>
    <property type="molecule type" value="Genomic_DNA"/>
</dbReference>
<dbReference type="PATRIC" id="fig|446692.3.peg.318"/>
<proteinExistence type="predicted"/>
<organism evidence="1 2">
    <name type="scientific">Acetobacter senegalensis</name>
    <dbReference type="NCBI Taxonomy" id="446692"/>
    <lineage>
        <taxon>Bacteria</taxon>
        <taxon>Pseudomonadati</taxon>
        <taxon>Pseudomonadota</taxon>
        <taxon>Alphaproteobacteria</taxon>
        <taxon>Acetobacterales</taxon>
        <taxon>Acetobacteraceae</taxon>
        <taxon>Acetobacter</taxon>
    </lineage>
</organism>
<name>A0A0U5EW43_9PROT</name>
<reference evidence="2" key="1">
    <citation type="submission" date="2014-09" db="EMBL/GenBank/DDBJ databases">
        <authorList>
            <person name="Illeghems K.G."/>
        </authorList>
    </citation>
    <scope>NUCLEOTIDE SEQUENCE [LARGE SCALE GENOMIC DNA]</scope>
    <source>
        <strain evidence="2">108B</strain>
    </source>
</reference>
<dbReference type="InterPro" id="IPR018666">
    <property type="entry name" value="DUF2125"/>
</dbReference>
<gene>
    <name evidence="1" type="ORF">ASN_372</name>
</gene>
<dbReference type="GeneID" id="34781585"/>
<accession>A0A0U5EW43</accession>
<evidence type="ECO:0000313" key="1">
    <source>
        <dbReference type="EMBL" id="CEF39800.1"/>
    </source>
</evidence>